<dbReference type="InterPro" id="IPR003593">
    <property type="entry name" value="AAA+_ATPase"/>
</dbReference>
<dbReference type="InterPro" id="IPR003439">
    <property type="entry name" value="ABC_transporter-like_ATP-bd"/>
</dbReference>
<keyword evidence="7" id="KW-1278">Translocase</keyword>
<evidence type="ECO:0000256" key="9">
    <source>
        <dbReference type="ARBA" id="ARBA00023136"/>
    </source>
</evidence>
<dbReference type="Proteomes" id="UP000033649">
    <property type="component" value="Unassembled WGS sequence"/>
</dbReference>
<dbReference type="PANTHER" id="PTHR43297">
    <property type="entry name" value="OLIGOPEPTIDE TRANSPORT ATP-BINDING PROTEIN APPD"/>
    <property type="match status" value="1"/>
</dbReference>
<dbReference type="Pfam" id="PF00005">
    <property type="entry name" value="ABC_tran"/>
    <property type="match status" value="1"/>
</dbReference>
<reference evidence="15 16" key="1">
    <citation type="submission" date="2015-03" db="EMBL/GenBank/DDBJ databases">
        <authorList>
            <person name="Hassan Y."/>
            <person name="Lepp D."/>
            <person name="Li X.-Z."/>
            <person name="Zhou T."/>
        </authorList>
    </citation>
    <scope>NUCLEOTIDE SEQUENCE [LARGE SCALE GENOMIC DNA]</scope>
    <source>
        <strain evidence="15 16">IPL18</strain>
    </source>
</reference>
<keyword evidence="3" id="KW-0813">Transport</keyword>
<dbReference type="InterPro" id="IPR027417">
    <property type="entry name" value="P-loop_NTPase"/>
</dbReference>
<evidence type="ECO:0000256" key="11">
    <source>
        <dbReference type="ARBA" id="ARBA00039098"/>
    </source>
</evidence>
<proteinExistence type="inferred from homology"/>
<evidence type="ECO:0000256" key="7">
    <source>
        <dbReference type="ARBA" id="ARBA00022967"/>
    </source>
</evidence>
<dbReference type="PANTHER" id="PTHR43297:SF13">
    <property type="entry name" value="NICKEL ABC TRANSPORTER, ATP-BINDING PROTEIN"/>
    <property type="match status" value="1"/>
</dbReference>
<dbReference type="STRING" id="429727.VE26_04935"/>
<comment type="subcellular location">
    <subcellularLocation>
        <location evidence="1">Cell inner membrane</location>
        <topology evidence="1">Peripheral membrane protein</topology>
    </subcellularLocation>
</comment>
<dbReference type="Gene3D" id="3.40.50.300">
    <property type="entry name" value="P-loop containing nucleotide triphosphate hydrolases"/>
    <property type="match status" value="1"/>
</dbReference>
<dbReference type="GO" id="GO:0015413">
    <property type="term" value="F:ABC-type nickel transporter activity"/>
    <property type="evidence" value="ECO:0007669"/>
    <property type="project" value="UniProtKB-EC"/>
</dbReference>
<dbReference type="GO" id="GO:0016887">
    <property type="term" value="F:ATP hydrolysis activity"/>
    <property type="evidence" value="ECO:0007669"/>
    <property type="project" value="InterPro"/>
</dbReference>
<dbReference type="InterPro" id="IPR050388">
    <property type="entry name" value="ABC_Ni/Peptide_Import"/>
</dbReference>
<evidence type="ECO:0000256" key="2">
    <source>
        <dbReference type="ARBA" id="ARBA00005417"/>
    </source>
</evidence>
<dbReference type="PROSITE" id="PS00211">
    <property type="entry name" value="ABC_TRANSPORTER_1"/>
    <property type="match status" value="1"/>
</dbReference>
<dbReference type="SMART" id="SM00382">
    <property type="entry name" value="AAA"/>
    <property type="match status" value="1"/>
</dbReference>
<comment type="similarity">
    <text evidence="2">Belongs to the ABC transporter superfamily.</text>
</comment>
<dbReference type="PATRIC" id="fig|429727.3.peg.1026"/>
<dbReference type="GO" id="GO:0005886">
    <property type="term" value="C:plasma membrane"/>
    <property type="evidence" value="ECO:0007669"/>
    <property type="project" value="UniProtKB-SubCell"/>
</dbReference>
<evidence type="ECO:0000256" key="10">
    <source>
        <dbReference type="ARBA" id="ARBA00038669"/>
    </source>
</evidence>
<keyword evidence="9" id="KW-0472">Membrane</keyword>
<evidence type="ECO:0000256" key="12">
    <source>
        <dbReference type="ARBA" id="ARBA00044143"/>
    </source>
</evidence>
<dbReference type="GO" id="GO:0005524">
    <property type="term" value="F:ATP binding"/>
    <property type="evidence" value="ECO:0007669"/>
    <property type="project" value="UniProtKB-KW"/>
</dbReference>
<keyword evidence="6" id="KW-0067">ATP-binding</keyword>
<evidence type="ECO:0000256" key="3">
    <source>
        <dbReference type="ARBA" id="ARBA00022448"/>
    </source>
</evidence>
<comment type="catalytic activity">
    <reaction evidence="13">
        <text>Ni(2+)(out) + ATP + H2O = Ni(2+)(in) + ADP + phosphate + H(+)</text>
        <dbReference type="Rhea" id="RHEA:15557"/>
        <dbReference type="ChEBI" id="CHEBI:15377"/>
        <dbReference type="ChEBI" id="CHEBI:15378"/>
        <dbReference type="ChEBI" id="CHEBI:30616"/>
        <dbReference type="ChEBI" id="CHEBI:43474"/>
        <dbReference type="ChEBI" id="CHEBI:49786"/>
        <dbReference type="ChEBI" id="CHEBI:456216"/>
        <dbReference type="EC" id="7.2.2.11"/>
    </reaction>
    <physiologicalReaction direction="left-to-right" evidence="13">
        <dbReference type="Rhea" id="RHEA:15558"/>
    </physiologicalReaction>
</comment>
<dbReference type="InterPro" id="IPR017871">
    <property type="entry name" value="ABC_transporter-like_CS"/>
</dbReference>
<comment type="subunit">
    <text evidence="10">The complex is composed of two ATP-binding proteins (NikD and NikE), two transmembrane proteins (NikB and NikC) and a solute-binding protein (NikA).</text>
</comment>
<sequence length="267" mass="28852">MMLLEVDTFSLSFRRYEGLLRQKRIFALHDISFSLRHGQILALVGASGAGKSLLAHALFGILPPNASTTGTLRFEGETLDETTLRTIRGRRIGLVPQSISHLDPLVRCGHQLAWAAKRAGTRLDRAAITERLARFALPAEVARAFPHQLSGGMARRLLLAMATVGHPALVVADEPTSGLDAENASMVMAQLRGLADQGHGVLLITHDLTQAAPYSDSVAVLDGGRLVAIEQSLRFRGTGETLNSAYARALWRALPQNAFYASDDCHA</sequence>
<dbReference type="AlphaFoldDB" id="A0A0F5FKD4"/>
<keyword evidence="4" id="KW-1003">Cell membrane</keyword>
<evidence type="ECO:0000256" key="4">
    <source>
        <dbReference type="ARBA" id="ARBA00022475"/>
    </source>
</evidence>
<evidence type="ECO:0000256" key="13">
    <source>
        <dbReference type="ARBA" id="ARBA00048610"/>
    </source>
</evidence>
<keyword evidence="8" id="KW-0406">Ion transport</keyword>
<evidence type="ECO:0000259" key="14">
    <source>
        <dbReference type="PROSITE" id="PS50893"/>
    </source>
</evidence>
<gene>
    <name evidence="15" type="ORF">VE26_04935</name>
</gene>
<name>A0A0F5FKD4_9HYPH</name>
<dbReference type="PROSITE" id="PS50893">
    <property type="entry name" value="ABC_TRANSPORTER_2"/>
    <property type="match status" value="1"/>
</dbReference>
<keyword evidence="16" id="KW-1185">Reference proteome</keyword>
<feature type="domain" description="ABC transporter" evidence="14">
    <location>
        <begin position="6"/>
        <end position="248"/>
    </location>
</feature>
<keyword evidence="5" id="KW-0547">Nucleotide-binding</keyword>
<evidence type="ECO:0000256" key="5">
    <source>
        <dbReference type="ARBA" id="ARBA00022741"/>
    </source>
</evidence>
<evidence type="ECO:0000256" key="1">
    <source>
        <dbReference type="ARBA" id="ARBA00004417"/>
    </source>
</evidence>
<protein>
    <recommendedName>
        <fullName evidence="12">Nickel import system ATP-binding protein NikD</fullName>
        <ecNumber evidence="11">7.2.2.11</ecNumber>
    </recommendedName>
</protein>
<organism evidence="15 16">
    <name type="scientific">Devosia chinhatensis</name>
    <dbReference type="NCBI Taxonomy" id="429727"/>
    <lineage>
        <taxon>Bacteria</taxon>
        <taxon>Pseudomonadati</taxon>
        <taxon>Pseudomonadota</taxon>
        <taxon>Alphaproteobacteria</taxon>
        <taxon>Hyphomicrobiales</taxon>
        <taxon>Devosiaceae</taxon>
        <taxon>Devosia</taxon>
    </lineage>
</organism>
<evidence type="ECO:0000256" key="6">
    <source>
        <dbReference type="ARBA" id="ARBA00022840"/>
    </source>
</evidence>
<dbReference type="SUPFAM" id="SSF52540">
    <property type="entry name" value="P-loop containing nucleoside triphosphate hydrolases"/>
    <property type="match status" value="1"/>
</dbReference>
<evidence type="ECO:0000313" key="15">
    <source>
        <dbReference type="EMBL" id="KKB09311.1"/>
    </source>
</evidence>
<dbReference type="EC" id="7.2.2.11" evidence="11"/>
<dbReference type="EMBL" id="JZEY01000054">
    <property type="protein sequence ID" value="KKB09311.1"/>
    <property type="molecule type" value="Genomic_DNA"/>
</dbReference>
<comment type="caution">
    <text evidence="15">The sequence shown here is derived from an EMBL/GenBank/DDBJ whole genome shotgun (WGS) entry which is preliminary data.</text>
</comment>
<evidence type="ECO:0000256" key="8">
    <source>
        <dbReference type="ARBA" id="ARBA00023065"/>
    </source>
</evidence>
<accession>A0A0F5FKD4</accession>
<evidence type="ECO:0000313" key="16">
    <source>
        <dbReference type="Proteomes" id="UP000033649"/>
    </source>
</evidence>